<dbReference type="SUPFAM" id="SSF54427">
    <property type="entry name" value="NTF2-like"/>
    <property type="match status" value="1"/>
</dbReference>
<dbReference type="Gene3D" id="3.10.450.50">
    <property type="match status" value="1"/>
</dbReference>
<feature type="domain" description="SnoaL-like" evidence="1">
    <location>
        <begin position="5"/>
        <end position="137"/>
    </location>
</feature>
<dbReference type="InterPro" id="IPR032710">
    <property type="entry name" value="NTF2-like_dom_sf"/>
</dbReference>
<dbReference type="Pfam" id="PF13577">
    <property type="entry name" value="SnoaL_4"/>
    <property type="match status" value="1"/>
</dbReference>
<comment type="caution">
    <text evidence="2">The sequence shown here is derived from an EMBL/GenBank/DDBJ whole genome shotgun (WGS) entry which is preliminary data.</text>
</comment>
<evidence type="ECO:0000313" key="2">
    <source>
        <dbReference type="EMBL" id="CAH0002508.1"/>
    </source>
</evidence>
<sequence>MGVAYEDRQSIENKKAQYCRFADTHEWDNFAALFTPDCALEFLDANGQGFYDMGPHSTIPSARDLGNYLVQLRNVQQAIHMVGPLEFEQIDQHTIKTICTVTYQVGAIGIPDGVHGVGGGHYYETWTRKDGEWLISQYLMKRLYYKSIVILKTQ</sequence>
<evidence type="ECO:0000313" key="3">
    <source>
        <dbReference type="Proteomes" id="UP000754883"/>
    </source>
</evidence>
<reference evidence="2" key="1">
    <citation type="submission" date="2021-10" db="EMBL/GenBank/DDBJ databases">
        <authorList>
            <person name="Piombo E."/>
        </authorList>
    </citation>
    <scope>NUCLEOTIDE SEQUENCE</scope>
</reference>
<gene>
    <name evidence="2" type="ORF">CBYS24578_00002060</name>
</gene>
<keyword evidence="3" id="KW-1185">Reference proteome</keyword>
<accession>A0A9N9UXB0</accession>
<dbReference type="InterPro" id="IPR037401">
    <property type="entry name" value="SnoaL-like"/>
</dbReference>
<proteinExistence type="predicted"/>
<organism evidence="2 3">
    <name type="scientific">Clonostachys byssicola</name>
    <dbReference type="NCBI Taxonomy" id="160290"/>
    <lineage>
        <taxon>Eukaryota</taxon>
        <taxon>Fungi</taxon>
        <taxon>Dikarya</taxon>
        <taxon>Ascomycota</taxon>
        <taxon>Pezizomycotina</taxon>
        <taxon>Sordariomycetes</taxon>
        <taxon>Hypocreomycetidae</taxon>
        <taxon>Hypocreales</taxon>
        <taxon>Bionectriaceae</taxon>
        <taxon>Clonostachys</taxon>
    </lineage>
</organism>
<name>A0A9N9UXB0_9HYPO</name>
<dbReference type="Proteomes" id="UP000754883">
    <property type="component" value="Unassembled WGS sequence"/>
</dbReference>
<dbReference type="AlphaFoldDB" id="A0A9N9UXB0"/>
<dbReference type="EMBL" id="CABFNO020001560">
    <property type="protein sequence ID" value="CAH0002508.1"/>
    <property type="molecule type" value="Genomic_DNA"/>
</dbReference>
<protein>
    <recommendedName>
        <fullName evidence="1">SnoaL-like domain-containing protein</fullName>
    </recommendedName>
</protein>
<dbReference type="OrthoDB" id="4456362at2759"/>
<evidence type="ECO:0000259" key="1">
    <source>
        <dbReference type="Pfam" id="PF13577"/>
    </source>
</evidence>